<reference evidence="2" key="1">
    <citation type="submission" date="2017-04" db="EMBL/GenBank/DDBJ databases">
        <authorList>
            <person name="Varghese N."/>
            <person name="Submissions S."/>
        </authorList>
    </citation>
    <scope>NUCLEOTIDE SEQUENCE [LARGE SCALE GENOMIC DNA]</scope>
    <source>
        <strain evidence="2">DSM 16537</strain>
    </source>
</reference>
<dbReference type="Proteomes" id="UP000192333">
    <property type="component" value="Chromosome I"/>
</dbReference>
<evidence type="ECO:0000313" key="1">
    <source>
        <dbReference type="EMBL" id="SMD44425.1"/>
    </source>
</evidence>
<accession>A0A1W2H675</accession>
<sequence>MLSAYPPNMETQNRRFILQMAEQNIKTLNYHEDISTAE</sequence>
<gene>
    <name evidence="1" type="ORF">SAMN00777080_3046</name>
</gene>
<protein>
    <submittedName>
        <fullName evidence="1">Uncharacterized protein</fullName>
    </submittedName>
</protein>
<proteinExistence type="predicted"/>
<organism evidence="1 2">
    <name type="scientific">Aquiflexum balticum DSM 16537</name>
    <dbReference type="NCBI Taxonomy" id="758820"/>
    <lineage>
        <taxon>Bacteria</taxon>
        <taxon>Pseudomonadati</taxon>
        <taxon>Bacteroidota</taxon>
        <taxon>Cytophagia</taxon>
        <taxon>Cytophagales</taxon>
        <taxon>Cyclobacteriaceae</taxon>
        <taxon>Aquiflexum</taxon>
    </lineage>
</organism>
<name>A0A1W2H675_9BACT</name>
<evidence type="ECO:0000313" key="2">
    <source>
        <dbReference type="Proteomes" id="UP000192333"/>
    </source>
</evidence>
<dbReference type="EMBL" id="LT838813">
    <property type="protein sequence ID" value="SMD44425.1"/>
    <property type="molecule type" value="Genomic_DNA"/>
</dbReference>
<dbReference type="AlphaFoldDB" id="A0A1W2H675"/>
<keyword evidence="2" id="KW-1185">Reference proteome</keyword>